<reference evidence="4 5" key="1">
    <citation type="submission" date="2014-04" db="EMBL/GenBank/DDBJ databases">
        <authorList>
            <consortium name="DOE Joint Genome Institute"/>
            <person name="Kuo A."/>
            <person name="Girlanda M."/>
            <person name="Perotto S."/>
            <person name="Kohler A."/>
            <person name="Nagy L.G."/>
            <person name="Floudas D."/>
            <person name="Copeland A."/>
            <person name="Barry K.W."/>
            <person name="Cichocki N."/>
            <person name="Veneault-Fourrey C."/>
            <person name="LaButti K."/>
            <person name="Lindquist E.A."/>
            <person name="Lipzen A."/>
            <person name="Lundell T."/>
            <person name="Morin E."/>
            <person name="Murat C."/>
            <person name="Sun H."/>
            <person name="Tunlid A."/>
            <person name="Henrissat B."/>
            <person name="Grigoriev I.V."/>
            <person name="Hibbett D.S."/>
            <person name="Martin F."/>
            <person name="Nordberg H.P."/>
            <person name="Cantor M.N."/>
            <person name="Hua S.X."/>
        </authorList>
    </citation>
    <scope>NUCLEOTIDE SEQUENCE [LARGE SCALE GENOMIC DNA]</scope>
    <source>
        <strain evidence="4 5">MUT 4182</strain>
    </source>
</reference>
<name>A0A0C3QW20_9AGAM</name>
<evidence type="ECO:0000256" key="2">
    <source>
        <dbReference type="SAM" id="MobiDB-lite"/>
    </source>
</evidence>
<keyword evidence="3" id="KW-0812">Transmembrane</keyword>
<protein>
    <recommendedName>
        <fullName evidence="6">Ketoreductase (KR) domain-containing protein</fullName>
    </recommendedName>
</protein>
<dbReference type="EMBL" id="KN822945">
    <property type="protein sequence ID" value="KIO33916.1"/>
    <property type="molecule type" value="Genomic_DNA"/>
</dbReference>
<evidence type="ECO:0000256" key="3">
    <source>
        <dbReference type="SAM" id="Phobius"/>
    </source>
</evidence>
<keyword evidence="3" id="KW-1133">Transmembrane helix</keyword>
<gene>
    <name evidence="4" type="ORF">M407DRAFT_165707</name>
</gene>
<evidence type="ECO:0000313" key="5">
    <source>
        <dbReference type="Proteomes" id="UP000054248"/>
    </source>
</evidence>
<dbReference type="Proteomes" id="UP000054248">
    <property type="component" value="Unassembled WGS sequence"/>
</dbReference>
<dbReference type="Gene3D" id="3.40.50.720">
    <property type="entry name" value="NAD(P)-binding Rossmann-like Domain"/>
    <property type="match status" value="1"/>
</dbReference>
<dbReference type="PANTHER" id="PTHR43157:SF31">
    <property type="entry name" value="PHOSPHATIDYLINOSITOL-GLYCAN BIOSYNTHESIS CLASS F PROTEIN"/>
    <property type="match status" value="1"/>
</dbReference>
<dbReference type="OrthoDB" id="191979at2759"/>
<reference evidence="5" key="2">
    <citation type="submission" date="2015-01" db="EMBL/GenBank/DDBJ databases">
        <title>Evolutionary Origins and Diversification of the Mycorrhizal Mutualists.</title>
        <authorList>
            <consortium name="DOE Joint Genome Institute"/>
            <consortium name="Mycorrhizal Genomics Consortium"/>
            <person name="Kohler A."/>
            <person name="Kuo A."/>
            <person name="Nagy L.G."/>
            <person name="Floudas D."/>
            <person name="Copeland A."/>
            <person name="Barry K.W."/>
            <person name="Cichocki N."/>
            <person name="Veneault-Fourrey C."/>
            <person name="LaButti K."/>
            <person name="Lindquist E.A."/>
            <person name="Lipzen A."/>
            <person name="Lundell T."/>
            <person name="Morin E."/>
            <person name="Murat C."/>
            <person name="Riley R."/>
            <person name="Ohm R."/>
            <person name="Sun H."/>
            <person name="Tunlid A."/>
            <person name="Henrissat B."/>
            <person name="Grigoriev I.V."/>
            <person name="Hibbett D.S."/>
            <person name="Martin F."/>
        </authorList>
    </citation>
    <scope>NUCLEOTIDE SEQUENCE [LARGE SCALE GENOMIC DNA]</scope>
    <source>
        <strain evidence="5">MUT 4182</strain>
    </source>
</reference>
<proteinExistence type="predicted"/>
<feature type="region of interest" description="Disordered" evidence="2">
    <location>
        <begin position="354"/>
        <end position="393"/>
    </location>
</feature>
<evidence type="ECO:0008006" key="6">
    <source>
        <dbReference type="Google" id="ProtNLM"/>
    </source>
</evidence>
<dbReference type="InterPro" id="IPR036291">
    <property type="entry name" value="NAD(P)-bd_dom_sf"/>
</dbReference>
<feature type="region of interest" description="Disordered" evidence="2">
    <location>
        <begin position="433"/>
        <end position="481"/>
    </location>
</feature>
<dbReference type="HOGENOM" id="CLU_044761_0_0_1"/>
<keyword evidence="1" id="KW-0560">Oxidoreductase</keyword>
<feature type="transmembrane region" description="Helical" evidence="3">
    <location>
        <begin position="17"/>
        <end position="35"/>
    </location>
</feature>
<dbReference type="STRING" id="1051891.A0A0C3QW20"/>
<dbReference type="AlphaFoldDB" id="A0A0C3QW20"/>
<dbReference type="GO" id="GO:0016491">
    <property type="term" value="F:oxidoreductase activity"/>
    <property type="evidence" value="ECO:0007669"/>
    <property type="project" value="UniProtKB-KW"/>
</dbReference>
<accession>A0A0C3QW20</accession>
<evidence type="ECO:0000313" key="4">
    <source>
        <dbReference type="EMBL" id="KIO33916.1"/>
    </source>
</evidence>
<dbReference type="SUPFAM" id="SSF51735">
    <property type="entry name" value="NAD(P)-binding Rossmann-fold domains"/>
    <property type="match status" value="1"/>
</dbReference>
<dbReference type="PANTHER" id="PTHR43157">
    <property type="entry name" value="PHOSPHATIDYLINOSITOL-GLYCAN BIOSYNTHESIS CLASS F PROTEIN-RELATED"/>
    <property type="match status" value="1"/>
</dbReference>
<keyword evidence="3" id="KW-0472">Membrane</keyword>
<keyword evidence="5" id="KW-1185">Reference proteome</keyword>
<evidence type="ECO:0000256" key="1">
    <source>
        <dbReference type="ARBA" id="ARBA00023002"/>
    </source>
</evidence>
<feature type="compositionally biased region" description="Low complexity" evidence="2">
    <location>
        <begin position="368"/>
        <end position="377"/>
    </location>
</feature>
<sequence>MAIFIITEGITKLIPSGWLFSFAGFIIGLTLLRAWTSGRTNTRDRDLHGRLVLVTGGFTATGLEIMLELAKRGAQIVALVPDLSDPLVQVLIQLIQQTTGNELVFAEKCDMTSPASMRQFHETFVKGRTGTGIEAEPPRIDAVMFCHEYTHIGVWDRLGRSKAQRLEEEDRRRKNAYGTYFFSTLFLPFLLRSPPERDIRFINVVNPMYAAAVSQFEPKGVAGVAASLSTSVTQLESERSLRSILFARHFQRVLDAMVNPPVPPTSQDSTQIPITLKKQSNIKFVTACPGFGLEESIAPFLGATRDEAGVLQSRLGRALYFIFWPLLFFVSKSAAATSQTPLYTLCVPHHSRLPKPSAEAVPTAEPQSSSPSSNASAKPKRSQEPEPVLAGGGLYRECDMVQLPSERGKRLMEEESVGRAVWEWLEAGVKAWEEEEKERLGTTDAKPGESGPSTTAAAETAQPEVDVDSTLPGLKGKFKAS</sequence>
<organism evidence="4 5">
    <name type="scientific">Tulasnella calospora MUT 4182</name>
    <dbReference type="NCBI Taxonomy" id="1051891"/>
    <lineage>
        <taxon>Eukaryota</taxon>
        <taxon>Fungi</taxon>
        <taxon>Dikarya</taxon>
        <taxon>Basidiomycota</taxon>
        <taxon>Agaricomycotina</taxon>
        <taxon>Agaricomycetes</taxon>
        <taxon>Cantharellales</taxon>
        <taxon>Tulasnellaceae</taxon>
        <taxon>Tulasnella</taxon>
    </lineage>
</organism>